<dbReference type="PANTHER" id="PTHR31084">
    <property type="entry name" value="ALPHA-L-FUCOSIDASE 2"/>
    <property type="match status" value="1"/>
</dbReference>
<dbReference type="RefSeq" id="XP_008079947.1">
    <property type="nucleotide sequence ID" value="XM_008081756.1"/>
</dbReference>
<feature type="domain" description="Alpha fucosidase A-like C-terminal" evidence="4">
    <location>
        <begin position="709"/>
        <end position="775"/>
    </location>
</feature>
<evidence type="ECO:0000313" key="6">
    <source>
        <dbReference type="EMBL" id="EPE33330.1"/>
    </source>
</evidence>
<gene>
    <name evidence="6" type="ORF">GLAREA_06342</name>
</gene>
<protein>
    <submittedName>
        <fullName evidence="6">Six-hairpin glycosidase</fullName>
    </submittedName>
</protein>
<organism evidence="6 7">
    <name type="scientific">Glarea lozoyensis (strain ATCC 20868 / MF5171)</name>
    <dbReference type="NCBI Taxonomy" id="1116229"/>
    <lineage>
        <taxon>Eukaryota</taxon>
        <taxon>Fungi</taxon>
        <taxon>Dikarya</taxon>
        <taxon>Ascomycota</taxon>
        <taxon>Pezizomycotina</taxon>
        <taxon>Leotiomycetes</taxon>
        <taxon>Helotiales</taxon>
        <taxon>Helotiaceae</taxon>
        <taxon>Glarea</taxon>
    </lineage>
</organism>
<dbReference type="OMA" id="YPLHLWT"/>
<evidence type="ECO:0000259" key="5">
    <source>
        <dbReference type="Pfam" id="PF22124"/>
    </source>
</evidence>
<dbReference type="InterPro" id="IPR027414">
    <property type="entry name" value="GH95_N_dom"/>
</dbReference>
<feature type="chain" id="PRO_5004508070" evidence="2">
    <location>
        <begin position="21"/>
        <end position="800"/>
    </location>
</feature>
<feature type="region of interest" description="Disordered" evidence="1">
    <location>
        <begin position="316"/>
        <end position="336"/>
    </location>
</feature>
<keyword evidence="6" id="KW-0378">Hydrolase</keyword>
<dbReference type="GO" id="GO:0004560">
    <property type="term" value="F:alpha-L-fucosidase activity"/>
    <property type="evidence" value="ECO:0007669"/>
    <property type="project" value="InterPro"/>
</dbReference>
<feature type="domain" description="Glycosyl hydrolase family 95 N-terminal" evidence="3">
    <location>
        <begin position="29"/>
        <end position="267"/>
    </location>
</feature>
<name>S3D6H1_GLAL2</name>
<evidence type="ECO:0000259" key="3">
    <source>
        <dbReference type="Pfam" id="PF14498"/>
    </source>
</evidence>
<dbReference type="HOGENOM" id="CLU_004617_2_1_1"/>
<dbReference type="Pfam" id="PF21307">
    <property type="entry name" value="Glyco_hydro_95_C"/>
    <property type="match status" value="1"/>
</dbReference>
<dbReference type="Pfam" id="PF22124">
    <property type="entry name" value="Glyco_hydro_95_cat"/>
    <property type="match status" value="1"/>
</dbReference>
<dbReference type="AlphaFoldDB" id="S3D6H1"/>
<dbReference type="InterPro" id="IPR054363">
    <property type="entry name" value="GH95_cat"/>
</dbReference>
<accession>S3D6H1</accession>
<dbReference type="FunFam" id="1.50.10.10:FF:000028">
    <property type="entry name" value="Alpha-L-fucosidase 2"/>
    <property type="match status" value="1"/>
</dbReference>
<feature type="compositionally biased region" description="Polar residues" evidence="1">
    <location>
        <begin position="316"/>
        <end position="326"/>
    </location>
</feature>
<dbReference type="GeneID" id="19465396"/>
<dbReference type="EMBL" id="KE145358">
    <property type="protein sequence ID" value="EPE33330.1"/>
    <property type="molecule type" value="Genomic_DNA"/>
</dbReference>
<dbReference type="Proteomes" id="UP000016922">
    <property type="component" value="Unassembled WGS sequence"/>
</dbReference>
<dbReference type="InterPro" id="IPR016518">
    <property type="entry name" value="Alpha-L-fucosidase"/>
</dbReference>
<dbReference type="Pfam" id="PF14498">
    <property type="entry name" value="Glyco_hyd_65N_2"/>
    <property type="match status" value="1"/>
</dbReference>
<dbReference type="PANTHER" id="PTHR31084:SF0">
    <property type="entry name" value="ALPHA-L-FUCOSIDASE 2"/>
    <property type="match status" value="1"/>
</dbReference>
<dbReference type="InterPro" id="IPR012341">
    <property type="entry name" value="6hp_glycosidase-like_sf"/>
</dbReference>
<evidence type="ECO:0000256" key="1">
    <source>
        <dbReference type="SAM" id="MobiDB-lite"/>
    </source>
</evidence>
<dbReference type="GO" id="GO:0005975">
    <property type="term" value="P:carbohydrate metabolic process"/>
    <property type="evidence" value="ECO:0007669"/>
    <property type="project" value="InterPro"/>
</dbReference>
<evidence type="ECO:0000256" key="2">
    <source>
        <dbReference type="SAM" id="SignalP"/>
    </source>
</evidence>
<dbReference type="KEGG" id="glz:GLAREA_06342"/>
<keyword evidence="2" id="KW-0732">Signal</keyword>
<feature type="domain" description="Glycosyl hydrolase family 95 catalytic" evidence="5">
    <location>
        <begin position="290"/>
        <end position="707"/>
    </location>
</feature>
<dbReference type="InterPro" id="IPR008928">
    <property type="entry name" value="6-hairpin_glycosidase_sf"/>
</dbReference>
<dbReference type="OrthoDB" id="2848340at2759"/>
<reference evidence="6 7" key="1">
    <citation type="journal article" date="2013" name="BMC Genomics">
        <title>Genomics-driven discovery of the pneumocandin biosynthetic gene cluster in the fungus Glarea lozoyensis.</title>
        <authorList>
            <person name="Chen L."/>
            <person name="Yue Q."/>
            <person name="Zhang X."/>
            <person name="Xiang M."/>
            <person name="Wang C."/>
            <person name="Li S."/>
            <person name="Che Y."/>
            <person name="Ortiz-Lopez F.J."/>
            <person name="Bills G.F."/>
            <person name="Liu X."/>
            <person name="An Z."/>
        </authorList>
    </citation>
    <scope>NUCLEOTIDE SEQUENCE [LARGE SCALE GENOMIC DNA]</scope>
    <source>
        <strain evidence="7">ATCC 20868 / MF5171</strain>
    </source>
</reference>
<proteinExistence type="predicted"/>
<dbReference type="InterPro" id="IPR049053">
    <property type="entry name" value="AFCA-like_C"/>
</dbReference>
<dbReference type="Gene3D" id="1.50.10.10">
    <property type="match status" value="1"/>
</dbReference>
<evidence type="ECO:0000313" key="7">
    <source>
        <dbReference type="Proteomes" id="UP000016922"/>
    </source>
</evidence>
<dbReference type="eggNOG" id="ENOG502S018">
    <property type="taxonomic scope" value="Eukaryota"/>
</dbReference>
<evidence type="ECO:0000259" key="4">
    <source>
        <dbReference type="Pfam" id="PF21307"/>
    </source>
</evidence>
<keyword evidence="6" id="KW-0326">Glycosidase</keyword>
<dbReference type="PIRSF" id="PIRSF007663">
    <property type="entry name" value="UCP007663"/>
    <property type="match status" value="1"/>
</dbReference>
<keyword evidence="7" id="KW-1185">Reference proteome</keyword>
<sequence length="800" mass="85991">MFGSRNLLTVLGALLPAAVGQMDGSRFAWYTSAAGDFASALPIGNGRVAGAVFGSANEKVTLNENSVWSGPWQNRGNSKSLAALPNIRSRLQSGDLTGAGDLVLQNMAGNPTSPRAYNPLVDLLLDFGHSSSSLTSYTRYLDTSQGTAFVTYNSGGVNYTREFVASYPAGVMAVRLSASQTGKLNVNCALSRTSWVTDQRATISNSIAGSNAIILKANSGQSSGAIAFTAEARIVNSGGTVSSDGKSISISGATTVDIFFDAESSYRYANQSAWEAEVQRKLDAAVNSGYNAIRNSAIADHSSLMARVSLDLGVGSSSNQATPTRLSNHKSKPENDPQLVTLMYNFGRHLLIASSRDTGPLSLPANLQGIWNKDYNPSWQSKYTININTEMNYWPAETCNLQETHKPLFDLIDVAVPRGKAMAQLMYGCNNGGFVLHHNIDLWGDAAPVDYGTPYMMWPMGGAWLSLHLMEHYRFTLDTAFLRNRAWPVLQSAANFYYCYLFEHNNYYSTGPSLSPENTFIVPSNMKTAGSTAGIDIAPTMDNSMLYELFTAVIETCNVLGITGTDLANAKKYLAKIKPPQVGSRGQILEWRNEYAEAEPAHRHMSPVFGLFPGSQISPLKSTTLSNAAMVLIDNRMKSGSGSTGWSRTWVMNLYARLFQGDKVWSNAQAFLQKFPSANLWNTDNGPGTAFQIDGNFGFTSAIAEMLLQSHVIVHLLPALPSAVPTGSVKGLVARGNFIVDIKWSNKALTSATITSRSGGSLAIRVQNGVAFSVNDVTYTGPIATIASGVYTVTLGAGVS</sequence>
<dbReference type="SUPFAM" id="SSF48208">
    <property type="entry name" value="Six-hairpin glycosidases"/>
    <property type="match status" value="1"/>
</dbReference>
<feature type="signal peptide" evidence="2">
    <location>
        <begin position="1"/>
        <end position="20"/>
    </location>
</feature>